<evidence type="ECO:0000313" key="3">
    <source>
        <dbReference type="Proteomes" id="UP000216947"/>
    </source>
</evidence>
<dbReference type="InterPro" id="IPR036291">
    <property type="entry name" value="NAD(P)-bd_dom_sf"/>
</dbReference>
<dbReference type="EMBL" id="NEVK01000008">
    <property type="protein sequence ID" value="OZI16712.1"/>
    <property type="molecule type" value="Genomic_DNA"/>
</dbReference>
<dbReference type="GO" id="GO:0016646">
    <property type="term" value="F:oxidoreductase activity, acting on the CH-NH group of donors, NAD or NADP as acceptor"/>
    <property type="evidence" value="ECO:0007669"/>
    <property type="project" value="TreeGrafter"/>
</dbReference>
<dbReference type="PANTHER" id="PTHR43355">
    <property type="entry name" value="FLAVIN REDUCTASE (NADPH)"/>
    <property type="match status" value="1"/>
</dbReference>
<accession>A0A261QWE7</accession>
<dbReference type="Proteomes" id="UP000216947">
    <property type="component" value="Unassembled WGS sequence"/>
</dbReference>
<organism evidence="2 3">
    <name type="scientific">Bordetella genomosp. 7</name>
    <dbReference type="NCBI Taxonomy" id="1416805"/>
    <lineage>
        <taxon>Bacteria</taxon>
        <taxon>Pseudomonadati</taxon>
        <taxon>Pseudomonadota</taxon>
        <taxon>Betaproteobacteria</taxon>
        <taxon>Burkholderiales</taxon>
        <taxon>Alcaligenaceae</taxon>
        <taxon>Bordetella</taxon>
    </lineage>
</organism>
<name>A0A261QWE7_9BORD</name>
<protein>
    <submittedName>
        <fullName evidence="2">3-beta hydroxysteroid dehydrogenase</fullName>
    </submittedName>
</protein>
<comment type="caution">
    <text evidence="2">The sequence shown here is derived from an EMBL/GenBank/DDBJ whole genome shotgun (WGS) entry which is preliminary data.</text>
</comment>
<dbReference type="PANTHER" id="PTHR43355:SF2">
    <property type="entry name" value="FLAVIN REDUCTASE (NADPH)"/>
    <property type="match status" value="1"/>
</dbReference>
<feature type="domain" description="NAD(P)-binding" evidence="1">
    <location>
        <begin position="7"/>
        <end position="191"/>
    </location>
</feature>
<reference evidence="3" key="1">
    <citation type="submission" date="2017-05" db="EMBL/GenBank/DDBJ databases">
        <title>Complete and WGS of Bordetella genogroups.</title>
        <authorList>
            <person name="Spilker T."/>
            <person name="Lipuma J."/>
        </authorList>
    </citation>
    <scope>NUCLEOTIDE SEQUENCE [LARGE SCALE GENOMIC DNA]</scope>
    <source>
        <strain evidence="3">AU18089</strain>
    </source>
</reference>
<dbReference type="Pfam" id="PF13460">
    <property type="entry name" value="NAD_binding_10"/>
    <property type="match status" value="1"/>
</dbReference>
<dbReference type="Gene3D" id="3.40.50.720">
    <property type="entry name" value="NAD(P)-binding Rossmann-like Domain"/>
    <property type="match status" value="1"/>
</dbReference>
<dbReference type="SUPFAM" id="SSF51735">
    <property type="entry name" value="NAD(P)-binding Rossmann-fold domains"/>
    <property type="match status" value="1"/>
</dbReference>
<proteinExistence type="predicted"/>
<dbReference type="InterPro" id="IPR051606">
    <property type="entry name" value="Polyketide_Oxido-like"/>
</dbReference>
<dbReference type="RefSeq" id="WP_026640585.1">
    <property type="nucleotide sequence ID" value="NZ_NEVK01000008.1"/>
</dbReference>
<gene>
    <name evidence="2" type="ORF">CAL19_18780</name>
</gene>
<dbReference type="InterPro" id="IPR016040">
    <property type="entry name" value="NAD(P)-bd_dom"/>
</dbReference>
<dbReference type="CDD" id="cd05244">
    <property type="entry name" value="BVR-B_like_SDR_a"/>
    <property type="match status" value="1"/>
</dbReference>
<dbReference type="AlphaFoldDB" id="A0A261QWE7"/>
<keyword evidence="3" id="KW-1185">Reference proteome</keyword>
<evidence type="ECO:0000313" key="2">
    <source>
        <dbReference type="EMBL" id="OZI16712.1"/>
    </source>
</evidence>
<evidence type="ECO:0000259" key="1">
    <source>
        <dbReference type="Pfam" id="PF13460"/>
    </source>
</evidence>
<sequence length="203" mass="21666">MKIALIGISGRAGSRIADELLRRGHQVTGIARNTAEVAPRPGLTLEQGDATDPAGLAPLLAGHDAVVSATRFVSTDARQLLQAVRSAGVSRLLVVGGAGSLRVAPGLMLIDTPDFPDVYRPEARAGVAFLETLRQETALDWTFLSPSALFMPGERTGSFRVGGDELLADGEGKSWISMEDYAIALADELETPRHVRRRFTVGY</sequence>